<dbReference type="EMBL" id="SNWM01000007">
    <property type="protein sequence ID" value="TDO19372.1"/>
    <property type="molecule type" value="Genomic_DNA"/>
</dbReference>
<organism evidence="1 2">
    <name type="scientific">Pedobacter duraquae</name>
    <dbReference type="NCBI Taxonomy" id="425511"/>
    <lineage>
        <taxon>Bacteria</taxon>
        <taxon>Pseudomonadati</taxon>
        <taxon>Bacteroidota</taxon>
        <taxon>Sphingobacteriia</taxon>
        <taxon>Sphingobacteriales</taxon>
        <taxon>Sphingobacteriaceae</taxon>
        <taxon>Pedobacter</taxon>
    </lineage>
</organism>
<name>A0A4R6IBQ8_9SPHI</name>
<evidence type="ECO:0000313" key="2">
    <source>
        <dbReference type="Proteomes" id="UP000295499"/>
    </source>
</evidence>
<comment type="caution">
    <text evidence="1">The sequence shown here is derived from an EMBL/GenBank/DDBJ whole genome shotgun (WGS) entry which is preliminary data.</text>
</comment>
<dbReference type="RefSeq" id="WP_133559198.1">
    <property type="nucleotide sequence ID" value="NZ_SNWM01000007.1"/>
</dbReference>
<evidence type="ECO:0000313" key="1">
    <source>
        <dbReference type="EMBL" id="TDO19372.1"/>
    </source>
</evidence>
<keyword evidence="2" id="KW-1185">Reference proteome</keyword>
<reference evidence="1 2" key="1">
    <citation type="submission" date="2019-03" db="EMBL/GenBank/DDBJ databases">
        <title>Genomic Encyclopedia of Archaeal and Bacterial Type Strains, Phase II (KMG-II): from individual species to whole genera.</title>
        <authorList>
            <person name="Goeker M."/>
        </authorList>
    </citation>
    <scope>NUCLEOTIDE SEQUENCE [LARGE SCALE GENOMIC DNA]</scope>
    <source>
        <strain evidence="1 2">DSM 19034</strain>
    </source>
</reference>
<dbReference type="Proteomes" id="UP000295499">
    <property type="component" value="Unassembled WGS sequence"/>
</dbReference>
<accession>A0A4R6IBQ8</accession>
<gene>
    <name evidence="1" type="ORF">CLV32_4612</name>
</gene>
<dbReference type="AlphaFoldDB" id="A0A4R6IBQ8"/>
<sequence>MSDNPLTLYRNWLSTVPTHIADILSGDILCSFYIWQEPGSSFRKKYDIFEEHRTENGLAMNLLLELVDNILISDDELLMKHAALNILGVTNLSILSYDQQVDIDMLRDFQLKFLVDGQRGLSDRAEHLANPDIQDSLYLLRLTTRHSWEEFSSNSFNFETLHKFFN</sequence>
<protein>
    <submittedName>
        <fullName evidence="1">Uncharacterized protein</fullName>
    </submittedName>
</protein>
<proteinExistence type="predicted"/>